<dbReference type="InterPro" id="IPR028994">
    <property type="entry name" value="Integrin_alpha_N"/>
</dbReference>
<dbReference type="Pfam" id="PF13517">
    <property type="entry name" value="FG-GAP_3"/>
    <property type="match status" value="2"/>
</dbReference>
<dbReference type="Gene3D" id="2.130.10.130">
    <property type="entry name" value="Integrin alpha, N-terminal"/>
    <property type="match status" value="1"/>
</dbReference>
<dbReference type="PANTHER" id="PTHR46580:SF4">
    <property type="entry name" value="ATP_GTP-BINDING PROTEIN"/>
    <property type="match status" value="1"/>
</dbReference>
<accession>A0ABV8AMD4</accession>
<comment type="caution">
    <text evidence="2">The sequence shown here is derived from an EMBL/GenBank/DDBJ whole genome shotgun (WGS) entry which is preliminary data.</text>
</comment>
<keyword evidence="3" id="KW-1185">Reference proteome</keyword>
<dbReference type="PROSITE" id="PS51257">
    <property type="entry name" value="PROKAR_LIPOPROTEIN"/>
    <property type="match status" value="1"/>
</dbReference>
<dbReference type="SUPFAM" id="SSF69318">
    <property type="entry name" value="Integrin alpha N-terminal domain"/>
    <property type="match status" value="1"/>
</dbReference>
<evidence type="ECO:0000313" key="3">
    <source>
        <dbReference type="Proteomes" id="UP001595805"/>
    </source>
</evidence>
<name>A0ABV8AMD4_9BACT</name>
<sequence length="516" mass="57824">MRNLRVILAILLVTMACEPISERKQPPPSLEQLAADQNLNLSGGQLAKAYCGSCHIAPDPSVLDRPTWESSVLPDMRMRLGLIIPEDFGRTMPVDMNVPEGVYSPVPLITRPNWDKIAEYYLENAPSEPLPQKVKAKPTFGLPIFNVIQPSFPKSNPDLTTLLAFDEKRGDVYLGHRFKTLFILDPSDGFQVKDSVFIGSSVVQICFDEESNGFELLTMGGMDPSNDSLGILTRYDLHDSSNWESKIIINNLMRPVHTTRGDWNSDGVEDRVICHFGNHIGKLSMYLSEGNSFREVVLKNLPGARKSIPVDFDLDGDLDLLVAMTQANEGIVFWENDGTGNFKERQLLGFQPSFGLSDFSFEDMNGDGLPDIITVNGDNADQSQILKNYHGVRIFLNRGEEEFEETWFYPIYGATGLEVADFDLDGDMDLFTLAFFPDPNQSPSQSLIYFSQSSSLQFDPFVPKLSTKNKWLTLTKGDLGGDGDLDIVVGEFDFDELYQAPKDNWQPILIFENEIK</sequence>
<evidence type="ECO:0000256" key="1">
    <source>
        <dbReference type="ARBA" id="ARBA00022729"/>
    </source>
</evidence>
<keyword evidence="1" id="KW-0732">Signal</keyword>
<dbReference type="InterPro" id="IPR013517">
    <property type="entry name" value="FG-GAP"/>
</dbReference>
<proteinExistence type="predicted"/>
<dbReference type="Proteomes" id="UP001595805">
    <property type="component" value="Unassembled WGS sequence"/>
</dbReference>
<gene>
    <name evidence="2" type="ORF">ACFOSV_01355</name>
</gene>
<dbReference type="RefSeq" id="WP_377902605.1">
    <property type="nucleotide sequence ID" value="NZ_JBHRZS010000002.1"/>
</dbReference>
<reference evidence="3" key="1">
    <citation type="journal article" date="2019" name="Int. J. Syst. Evol. Microbiol.">
        <title>The Global Catalogue of Microorganisms (GCM) 10K type strain sequencing project: providing services to taxonomists for standard genome sequencing and annotation.</title>
        <authorList>
            <consortium name="The Broad Institute Genomics Platform"/>
            <consortium name="The Broad Institute Genome Sequencing Center for Infectious Disease"/>
            <person name="Wu L."/>
            <person name="Ma J."/>
        </authorList>
    </citation>
    <scope>NUCLEOTIDE SEQUENCE [LARGE SCALE GENOMIC DNA]</scope>
    <source>
        <strain evidence="3">CCUG 60523</strain>
    </source>
</reference>
<dbReference type="EMBL" id="JBHRZS010000002">
    <property type="protein sequence ID" value="MFC3878800.1"/>
    <property type="molecule type" value="Genomic_DNA"/>
</dbReference>
<organism evidence="2 3">
    <name type="scientific">Algoriphagus namhaensis</name>
    <dbReference type="NCBI Taxonomy" id="915353"/>
    <lineage>
        <taxon>Bacteria</taxon>
        <taxon>Pseudomonadati</taxon>
        <taxon>Bacteroidota</taxon>
        <taxon>Cytophagia</taxon>
        <taxon>Cytophagales</taxon>
        <taxon>Cyclobacteriaceae</taxon>
        <taxon>Algoriphagus</taxon>
    </lineage>
</organism>
<dbReference type="PANTHER" id="PTHR46580">
    <property type="entry name" value="SENSOR KINASE-RELATED"/>
    <property type="match status" value="1"/>
</dbReference>
<evidence type="ECO:0000313" key="2">
    <source>
        <dbReference type="EMBL" id="MFC3878800.1"/>
    </source>
</evidence>
<protein>
    <submittedName>
        <fullName evidence="2">FG-GAP repeat domain-containing protein</fullName>
    </submittedName>
</protein>